<gene>
    <name evidence="1" type="ORF">ACFPQ6_14190</name>
</gene>
<protein>
    <submittedName>
        <fullName evidence="1">Uncharacterized protein</fullName>
    </submittedName>
</protein>
<dbReference type="RefSeq" id="WP_380050622.1">
    <property type="nucleotide sequence ID" value="NZ_JBHSOH010000020.1"/>
</dbReference>
<dbReference type="Proteomes" id="UP001595979">
    <property type="component" value="Unassembled WGS sequence"/>
</dbReference>
<dbReference type="EMBL" id="JBHSOH010000020">
    <property type="protein sequence ID" value="MFC5849459.1"/>
    <property type="molecule type" value="Genomic_DNA"/>
</dbReference>
<sequence>MLDLNHVILKGAFASQPRENRTLTQTVLTHAFLKGMQDGRPFYIETTSVDMTARLVYRFARPQRLYVVTGTLDSRLDLDPKRTRVRLTTLHETERGPGEWVAHGQYEYPDGAQAYAMLSGTAQHDSTPSGSPAHPWRTVIESVLTTGRHPFQILTAAPLGQGQHVTTHGTLRTHQHDVWLECQFAVPAFNPFADGAPPALGGTSLR</sequence>
<evidence type="ECO:0000313" key="2">
    <source>
        <dbReference type="Proteomes" id="UP001595979"/>
    </source>
</evidence>
<organism evidence="1 2">
    <name type="scientific">Deinococcus petrolearius</name>
    <dbReference type="NCBI Taxonomy" id="1751295"/>
    <lineage>
        <taxon>Bacteria</taxon>
        <taxon>Thermotogati</taxon>
        <taxon>Deinococcota</taxon>
        <taxon>Deinococci</taxon>
        <taxon>Deinococcales</taxon>
        <taxon>Deinococcaceae</taxon>
        <taxon>Deinococcus</taxon>
    </lineage>
</organism>
<proteinExistence type="predicted"/>
<accession>A0ABW1DNQ0</accession>
<name>A0ABW1DNQ0_9DEIO</name>
<comment type="caution">
    <text evidence="1">The sequence shown here is derived from an EMBL/GenBank/DDBJ whole genome shotgun (WGS) entry which is preliminary data.</text>
</comment>
<reference evidence="2" key="1">
    <citation type="journal article" date="2019" name="Int. J. Syst. Evol. Microbiol.">
        <title>The Global Catalogue of Microorganisms (GCM) 10K type strain sequencing project: providing services to taxonomists for standard genome sequencing and annotation.</title>
        <authorList>
            <consortium name="The Broad Institute Genomics Platform"/>
            <consortium name="The Broad Institute Genome Sequencing Center for Infectious Disease"/>
            <person name="Wu L."/>
            <person name="Ma J."/>
        </authorList>
    </citation>
    <scope>NUCLEOTIDE SEQUENCE [LARGE SCALE GENOMIC DNA]</scope>
    <source>
        <strain evidence="2">CGMCC 1.15053</strain>
    </source>
</reference>
<keyword evidence="2" id="KW-1185">Reference proteome</keyword>
<evidence type="ECO:0000313" key="1">
    <source>
        <dbReference type="EMBL" id="MFC5849459.1"/>
    </source>
</evidence>